<evidence type="ECO:0000313" key="3">
    <source>
        <dbReference type="EMBL" id="WRT65629.1"/>
    </source>
</evidence>
<feature type="compositionally biased region" description="Acidic residues" evidence="1">
    <location>
        <begin position="168"/>
        <end position="179"/>
    </location>
</feature>
<feature type="signal peptide" evidence="2">
    <location>
        <begin position="1"/>
        <end position="18"/>
    </location>
</feature>
<organism evidence="3 4">
    <name type="scientific">Kwoniella shivajii</name>
    <dbReference type="NCBI Taxonomy" id="564305"/>
    <lineage>
        <taxon>Eukaryota</taxon>
        <taxon>Fungi</taxon>
        <taxon>Dikarya</taxon>
        <taxon>Basidiomycota</taxon>
        <taxon>Agaricomycotina</taxon>
        <taxon>Tremellomycetes</taxon>
        <taxon>Tremellales</taxon>
        <taxon>Cryptococcaceae</taxon>
        <taxon>Kwoniella</taxon>
    </lineage>
</organism>
<dbReference type="GeneID" id="87954705"/>
<dbReference type="RefSeq" id="XP_062790369.1">
    <property type="nucleotide sequence ID" value="XM_062934318.1"/>
</dbReference>
<keyword evidence="4" id="KW-1185">Reference proteome</keyword>
<sequence>MRAAYFTAIFFSATLSLGAPTVLKDLMSTHSPDTSSMPLSQIGTILHPSPPPPSKHEEYISGALKEHKPSKRLDLPLSNMKELTDNDGDLFVKTLQSQSDMKKLKEASSSVDKLMGDMTTQSNRRIGKRGFEELGVIDHLGRKVLKRGNDFQIQEPADQGRQWGGAVELDDEDDEPFWG</sequence>
<dbReference type="Proteomes" id="UP001329825">
    <property type="component" value="Chromosome 3"/>
</dbReference>
<name>A0ABZ1CWU1_9TREE</name>
<evidence type="ECO:0000313" key="4">
    <source>
        <dbReference type="Proteomes" id="UP001329825"/>
    </source>
</evidence>
<evidence type="ECO:0000256" key="2">
    <source>
        <dbReference type="SAM" id="SignalP"/>
    </source>
</evidence>
<protein>
    <submittedName>
        <fullName evidence="3">Uncharacterized protein</fullName>
    </submittedName>
</protein>
<accession>A0ABZ1CWU1</accession>
<feature type="chain" id="PRO_5045152174" evidence="2">
    <location>
        <begin position="19"/>
        <end position="179"/>
    </location>
</feature>
<dbReference type="EMBL" id="CP141883">
    <property type="protein sequence ID" value="WRT65629.1"/>
    <property type="molecule type" value="Genomic_DNA"/>
</dbReference>
<evidence type="ECO:0000256" key="1">
    <source>
        <dbReference type="SAM" id="MobiDB-lite"/>
    </source>
</evidence>
<reference evidence="3 4" key="1">
    <citation type="submission" date="2024-01" db="EMBL/GenBank/DDBJ databases">
        <title>Comparative genomics of Cryptococcus and Kwoniella reveals pathogenesis evolution and contrasting modes of karyotype evolution via chromosome fusion or intercentromeric recombination.</title>
        <authorList>
            <person name="Coelho M.A."/>
            <person name="David-Palma M."/>
            <person name="Shea T."/>
            <person name="Bowers K."/>
            <person name="McGinley-Smith S."/>
            <person name="Mohammad A.W."/>
            <person name="Gnirke A."/>
            <person name="Yurkov A.M."/>
            <person name="Nowrousian M."/>
            <person name="Sun S."/>
            <person name="Cuomo C.A."/>
            <person name="Heitman J."/>
        </authorList>
    </citation>
    <scope>NUCLEOTIDE SEQUENCE [LARGE SCALE GENOMIC DNA]</scope>
    <source>
        <strain evidence="3">CBS 11374</strain>
    </source>
</reference>
<keyword evidence="2" id="KW-0732">Signal</keyword>
<feature type="region of interest" description="Disordered" evidence="1">
    <location>
        <begin position="154"/>
        <end position="179"/>
    </location>
</feature>
<gene>
    <name evidence="3" type="ORF">IL334_002574</name>
</gene>
<proteinExistence type="predicted"/>